<sequence length="136" mass="14955">MAFVLDPRLEAETLFAVSLPICDVRVMNDARYAWLIGVPRLAGATEWHDLHAQARMQTFAEVMALSHIVSATEGVEKVNIGALGNIVRQFHVHIIGRKPSDPAWPGPVWGHSPAQPYETGAADALIQAVKRLLPWT</sequence>
<dbReference type="EMBL" id="BPFZ01000007">
    <property type="protein sequence ID" value="GIU67213.1"/>
    <property type="molecule type" value="Genomic_DNA"/>
</dbReference>
<gene>
    <name evidence="2" type="ORF">PsB1_1367</name>
</gene>
<protein>
    <submittedName>
        <fullName evidence="2">HIT domain-containing protein</fullName>
    </submittedName>
</protein>
<keyword evidence="3" id="KW-1185">Reference proteome</keyword>
<dbReference type="InterPro" id="IPR011146">
    <property type="entry name" value="HIT-like"/>
</dbReference>
<dbReference type="SUPFAM" id="SSF54197">
    <property type="entry name" value="HIT-like"/>
    <property type="match status" value="1"/>
</dbReference>
<dbReference type="Gene3D" id="3.30.428.10">
    <property type="entry name" value="HIT-like"/>
    <property type="match status" value="1"/>
</dbReference>
<dbReference type="Pfam" id="PF01230">
    <property type="entry name" value="HIT"/>
    <property type="match status" value="1"/>
</dbReference>
<evidence type="ECO:0000259" key="1">
    <source>
        <dbReference type="Pfam" id="PF01230"/>
    </source>
</evidence>
<evidence type="ECO:0000313" key="3">
    <source>
        <dbReference type="Proteomes" id="UP001161064"/>
    </source>
</evidence>
<accession>A0ABQ4PW37</accession>
<reference evidence="2" key="2">
    <citation type="journal article" date="2023" name="ISME Commun">
        <title>Characterization of a bloom-associated alphaproteobacterial lineage, 'Candidatus Phycosocius': insights into freshwater algal-bacterial interactions.</title>
        <authorList>
            <person name="Tanabe Y."/>
            <person name="Yamaguchi H."/>
            <person name="Yoshida M."/>
            <person name="Kai A."/>
            <person name="Okazaki Y."/>
        </authorList>
    </citation>
    <scope>NUCLEOTIDE SEQUENCE</scope>
    <source>
        <strain evidence="2">BOTRYCO-1</strain>
    </source>
</reference>
<dbReference type="PIRSF" id="PIRSF000714">
    <property type="entry name" value="HIT"/>
    <property type="match status" value="1"/>
</dbReference>
<dbReference type="RefSeq" id="WP_284360005.1">
    <property type="nucleotide sequence ID" value="NZ_BPFZ01000007.1"/>
</dbReference>
<comment type="caution">
    <text evidence="2">The sequence shown here is derived from an EMBL/GenBank/DDBJ whole genome shotgun (WGS) entry which is preliminary data.</text>
</comment>
<reference evidence="2" key="1">
    <citation type="submission" date="2021-05" db="EMBL/GenBank/DDBJ databases">
        <authorList>
            <person name="Tanabe Y."/>
        </authorList>
    </citation>
    <scope>NUCLEOTIDE SEQUENCE</scope>
    <source>
        <strain evidence="2">BOTRYCO-1</strain>
    </source>
</reference>
<proteinExistence type="predicted"/>
<feature type="domain" description="HIT" evidence="1">
    <location>
        <begin position="18"/>
        <end position="99"/>
    </location>
</feature>
<dbReference type="InterPro" id="IPR026026">
    <property type="entry name" value="HIT_Hint"/>
</dbReference>
<dbReference type="Proteomes" id="UP001161064">
    <property type="component" value="Unassembled WGS sequence"/>
</dbReference>
<dbReference type="InterPro" id="IPR036265">
    <property type="entry name" value="HIT-like_sf"/>
</dbReference>
<name>A0ABQ4PW37_9PROT</name>
<organism evidence="2 3">
    <name type="scientific">Candidatus Phycosocius spiralis</name>
    <dbReference type="NCBI Taxonomy" id="2815099"/>
    <lineage>
        <taxon>Bacteria</taxon>
        <taxon>Pseudomonadati</taxon>
        <taxon>Pseudomonadota</taxon>
        <taxon>Alphaproteobacteria</taxon>
        <taxon>Caulobacterales</taxon>
        <taxon>Caulobacterales incertae sedis</taxon>
        <taxon>Candidatus Phycosocius</taxon>
    </lineage>
</organism>
<evidence type="ECO:0000313" key="2">
    <source>
        <dbReference type="EMBL" id="GIU67213.1"/>
    </source>
</evidence>